<dbReference type="EMBL" id="PDNB01000121">
    <property type="protein sequence ID" value="PGH05978.1"/>
    <property type="molecule type" value="Genomic_DNA"/>
</dbReference>
<keyword evidence="8" id="KW-0624">Polysaccharide degradation</keyword>
<keyword evidence="4" id="KW-0858">Xylan degradation</keyword>
<comment type="subcellular location">
    <subcellularLocation>
        <location evidence="1">Secreted</location>
    </subcellularLocation>
</comment>
<feature type="chain" id="PRO_5032926843" description="feruloyl esterase" evidence="11">
    <location>
        <begin position="20"/>
        <end position="325"/>
    </location>
</feature>
<reference evidence="12 13" key="1">
    <citation type="submission" date="2017-10" db="EMBL/GenBank/DDBJ databases">
        <title>Comparative genomics in systemic dimorphic fungi from Ajellomycetaceae.</title>
        <authorList>
            <person name="Munoz J.F."/>
            <person name="Mcewen J.G."/>
            <person name="Clay O.K."/>
            <person name="Cuomo C.A."/>
        </authorList>
    </citation>
    <scope>NUCLEOTIDE SEQUENCE [LARGE SCALE GENOMIC DNA]</scope>
    <source>
        <strain evidence="12 13">UAMH5409</strain>
    </source>
</reference>
<evidence type="ECO:0000256" key="9">
    <source>
        <dbReference type="ARBA" id="ARBA00034075"/>
    </source>
</evidence>
<sequence length="325" mass="35913">MHFSAYAALCILLSASAQATPPVKPAKSGCGKKHAPGFNDDVDKHSIKSGGRTRTYAVNVPESYNDDPTKEWPLIIDYHGNKGTPAKQYNNSMYYKYPEGQGYLAVYPAGVQKHWEGPSYAVEGVSDLQFTTDLLAHLRENYCIDSNRIYASGKSNGGGFVDTLACSDHGDEFAAFAMAAAALYTDVDEKAVCPKRRAILEEHGEKDKTIPYHPEEPGSGGPLPDIMKWVKRWAKRDGCDPKKDRRVSGDEGGYEVTSYSCKGLEDVVTHYRVFELGHCWSDSDGENTDSKRDYCQDHSLDFTPVVLDFFSKWTLDTAPKNPGGL</sequence>
<keyword evidence="3" id="KW-0964">Secreted</keyword>
<evidence type="ECO:0000256" key="1">
    <source>
        <dbReference type="ARBA" id="ARBA00004613"/>
    </source>
</evidence>
<evidence type="ECO:0000256" key="4">
    <source>
        <dbReference type="ARBA" id="ARBA00022651"/>
    </source>
</evidence>
<dbReference type="InterPro" id="IPR029058">
    <property type="entry name" value="AB_hydrolase_fold"/>
</dbReference>
<dbReference type="Proteomes" id="UP000223968">
    <property type="component" value="Unassembled WGS sequence"/>
</dbReference>
<dbReference type="AlphaFoldDB" id="A0A2B7XBF9"/>
<evidence type="ECO:0000313" key="12">
    <source>
        <dbReference type="EMBL" id="PGH05978.1"/>
    </source>
</evidence>
<dbReference type="OrthoDB" id="424610at2759"/>
<dbReference type="GO" id="GO:0030600">
    <property type="term" value="F:feruloyl esterase activity"/>
    <property type="evidence" value="ECO:0007669"/>
    <property type="project" value="UniProtKB-EC"/>
</dbReference>
<feature type="region of interest" description="Disordered" evidence="10">
    <location>
        <begin position="20"/>
        <end position="50"/>
    </location>
</feature>
<protein>
    <recommendedName>
        <fullName evidence="2">feruloyl esterase</fullName>
        <ecNumber evidence="2">3.1.1.73</ecNumber>
    </recommendedName>
</protein>
<evidence type="ECO:0000256" key="10">
    <source>
        <dbReference type="SAM" id="MobiDB-lite"/>
    </source>
</evidence>
<organism evidence="12 13">
    <name type="scientific">Helicocarpus griseus UAMH5409</name>
    <dbReference type="NCBI Taxonomy" id="1447875"/>
    <lineage>
        <taxon>Eukaryota</taxon>
        <taxon>Fungi</taxon>
        <taxon>Dikarya</taxon>
        <taxon>Ascomycota</taxon>
        <taxon>Pezizomycotina</taxon>
        <taxon>Eurotiomycetes</taxon>
        <taxon>Eurotiomycetidae</taxon>
        <taxon>Onygenales</taxon>
        <taxon>Ajellomycetaceae</taxon>
        <taxon>Helicocarpus</taxon>
    </lineage>
</organism>
<comment type="catalytic activity">
    <reaction evidence="9">
        <text>feruloyl-polysaccharide + H2O = ferulate + polysaccharide.</text>
        <dbReference type="EC" id="3.1.1.73"/>
    </reaction>
</comment>
<evidence type="ECO:0000256" key="6">
    <source>
        <dbReference type="ARBA" id="ARBA00022801"/>
    </source>
</evidence>
<evidence type="ECO:0000256" key="5">
    <source>
        <dbReference type="ARBA" id="ARBA00022729"/>
    </source>
</evidence>
<evidence type="ECO:0000256" key="2">
    <source>
        <dbReference type="ARBA" id="ARBA00013091"/>
    </source>
</evidence>
<dbReference type="SUPFAM" id="SSF53474">
    <property type="entry name" value="alpha/beta-Hydrolases"/>
    <property type="match status" value="1"/>
</dbReference>
<dbReference type="GO" id="GO:0045493">
    <property type="term" value="P:xylan catabolic process"/>
    <property type="evidence" value="ECO:0007669"/>
    <property type="project" value="UniProtKB-KW"/>
</dbReference>
<comment type="caution">
    <text evidence="12">The sequence shown here is derived from an EMBL/GenBank/DDBJ whole genome shotgun (WGS) entry which is preliminary data.</text>
</comment>
<dbReference type="PANTHER" id="PTHR38050">
    <property type="match status" value="1"/>
</dbReference>
<dbReference type="InterPro" id="IPR043595">
    <property type="entry name" value="FaeB/C/D"/>
</dbReference>
<evidence type="ECO:0000256" key="11">
    <source>
        <dbReference type="SAM" id="SignalP"/>
    </source>
</evidence>
<dbReference type="Gene3D" id="3.40.50.1820">
    <property type="entry name" value="alpha/beta hydrolase"/>
    <property type="match status" value="1"/>
</dbReference>
<proteinExistence type="predicted"/>
<evidence type="ECO:0000256" key="3">
    <source>
        <dbReference type="ARBA" id="ARBA00022525"/>
    </source>
</evidence>
<keyword evidence="7" id="KW-0119">Carbohydrate metabolism</keyword>
<keyword evidence="13" id="KW-1185">Reference proteome</keyword>
<keyword evidence="6" id="KW-0378">Hydrolase</keyword>
<gene>
    <name evidence="12" type="ORF">AJ79_06667</name>
</gene>
<feature type="signal peptide" evidence="11">
    <location>
        <begin position="1"/>
        <end position="19"/>
    </location>
</feature>
<dbReference type="EC" id="3.1.1.73" evidence="2"/>
<evidence type="ECO:0000256" key="7">
    <source>
        <dbReference type="ARBA" id="ARBA00023277"/>
    </source>
</evidence>
<accession>A0A2B7XBF9</accession>
<name>A0A2B7XBF9_9EURO</name>
<evidence type="ECO:0000256" key="8">
    <source>
        <dbReference type="ARBA" id="ARBA00023326"/>
    </source>
</evidence>
<dbReference type="PANTHER" id="PTHR38050:SF2">
    <property type="entry name" value="FERULOYL ESTERASE C-RELATED"/>
    <property type="match status" value="1"/>
</dbReference>
<dbReference type="GO" id="GO:0005576">
    <property type="term" value="C:extracellular region"/>
    <property type="evidence" value="ECO:0007669"/>
    <property type="project" value="UniProtKB-SubCell"/>
</dbReference>
<dbReference type="STRING" id="1447875.A0A2B7XBF9"/>
<keyword evidence="5 11" id="KW-0732">Signal</keyword>
<evidence type="ECO:0000313" key="13">
    <source>
        <dbReference type="Proteomes" id="UP000223968"/>
    </source>
</evidence>